<dbReference type="GO" id="GO:0008757">
    <property type="term" value="F:S-adenosylmethionine-dependent methyltransferase activity"/>
    <property type="evidence" value="ECO:0007669"/>
    <property type="project" value="InterPro"/>
</dbReference>
<dbReference type="RefSeq" id="WP_141354666.1">
    <property type="nucleotide sequence ID" value="NZ_BJNV01000082.1"/>
</dbReference>
<dbReference type="InterPro" id="IPR013216">
    <property type="entry name" value="Methyltransf_11"/>
</dbReference>
<keyword evidence="5" id="KW-1185">Reference proteome</keyword>
<comment type="caution">
    <text evidence="4">The sequence shown here is derived from an EMBL/GenBank/DDBJ whole genome shotgun (WGS) entry which is preliminary data.</text>
</comment>
<feature type="repeat" description="TPR" evidence="1">
    <location>
        <begin position="94"/>
        <end position="127"/>
    </location>
</feature>
<evidence type="ECO:0000313" key="4">
    <source>
        <dbReference type="EMBL" id="GEC97397.1"/>
    </source>
</evidence>
<dbReference type="Proteomes" id="UP000318422">
    <property type="component" value="Unassembled WGS sequence"/>
</dbReference>
<evidence type="ECO:0000313" key="5">
    <source>
        <dbReference type="Proteomes" id="UP000318422"/>
    </source>
</evidence>
<dbReference type="Gene3D" id="1.25.40.10">
    <property type="entry name" value="Tetratricopeptide repeat domain"/>
    <property type="match status" value="3"/>
</dbReference>
<feature type="repeat" description="TPR" evidence="1">
    <location>
        <begin position="196"/>
        <end position="229"/>
    </location>
</feature>
<dbReference type="InterPro" id="IPR029063">
    <property type="entry name" value="SAM-dependent_MTases_sf"/>
</dbReference>
<dbReference type="AlphaFoldDB" id="A0A4Y4D2B1"/>
<dbReference type="EMBL" id="BJNV01000082">
    <property type="protein sequence ID" value="GEC97397.1"/>
    <property type="molecule type" value="Genomic_DNA"/>
</dbReference>
<reference evidence="4 5" key="1">
    <citation type="submission" date="2019-06" db="EMBL/GenBank/DDBJ databases">
        <title>Whole genome shotgun sequence of Zoogloea ramigera NBRC 15342.</title>
        <authorList>
            <person name="Hosoyama A."/>
            <person name="Uohara A."/>
            <person name="Ohji S."/>
            <person name="Ichikawa N."/>
        </authorList>
    </citation>
    <scope>NUCLEOTIDE SEQUENCE [LARGE SCALE GENOMIC DNA]</scope>
    <source>
        <strain evidence="4 5">NBRC 15342</strain>
    </source>
</reference>
<evidence type="ECO:0000259" key="3">
    <source>
        <dbReference type="Pfam" id="PF08241"/>
    </source>
</evidence>
<dbReference type="PANTHER" id="PTHR44809:SF1">
    <property type="entry name" value="PROTEIN O-MANNOSYL-TRANSFERASE TMTC1"/>
    <property type="match status" value="1"/>
</dbReference>
<dbReference type="PROSITE" id="PS50005">
    <property type="entry name" value="TPR"/>
    <property type="match status" value="5"/>
</dbReference>
<evidence type="ECO:0000256" key="2">
    <source>
        <dbReference type="SAM" id="MobiDB-lite"/>
    </source>
</evidence>
<dbReference type="InterPro" id="IPR052943">
    <property type="entry name" value="TMTC_O-mannosyl-trnsfr"/>
</dbReference>
<name>A0A4Y4D2B1_ZOORA</name>
<dbReference type="CDD" id="cd02440">
    <property type="entry name" value="AdoMet_MTases"/>
    <property type="match status" value="1"/>
</dbReference>
<keyword evidence="1" id="KW-0802">TPR repeat</keyword>
<organism evidence="4 5">
    <name type="scientific">Zoogloea ramigera</name>
    <dbReference type="NCBI Taxonomy" id="350"/>
    <lineage>
        <taxon>Bacteria</taxon>
        <taxon>Pseudomonadati</taxon>
        <taxon>Pseudomonadota</taxon>
        <taxon>Betaproteobacteria</taxon>
        <taxon>Rhodocyclales</taxon>
        <taxon>Zoogloeaceae</taxon>
        <taxon>Zoogloea</taxon>
    </lineage>
</organism>
<gene>
    <name evidence="4" type="ORF">ZRA01_34700</name>
</gene>
<dbReference type="SUPFAM" id="SSF48452">
    <property type="entry name" value="TPR-like"/>
    <property type="match status" value="1"/>
</dbReference>
<feature type="region of interest" description="Disordered" evidence="2">
    <location>
        <begin position="1"/>
        <end position="22"/>
    </location>
</feature>
<feature type="repeat" description="TPR" evidence="1">
    <location>
        <begin position="162"/>
        <end position="195"/>
    </location>
</feature>
<accession>A0A4Y4D2B1</accession>
<feature type="domain" description="Methyltransferase type 11" evidence="3">
    <location>
        <begin position="298"/>
        <end position="390"/>
    </location>
</feature>
<feature type="repeat" description="TPR" evidence="1">
    <location>
        <begin position="128"/>
        <end position="161"/>
    </location>
</feature>
<dbReference type="Gene3D" id="3.40.50.150">
    <property type="entry name" value="Vaccinia Virus protein VP39"/>
    <property type="match status" value="1"/>
</dbReference>
<sequence length="457" mass="49108">MTAPSDRRDAASTSAPPPPAATELSLDEAVRYAIGLQRSRQLDAAETLYRRVLQSAPEHPDALHYLGLLTFQRGRADEAVALLERAAARVPDYPDFHSNLGNVFTALGRVAEAADSYARALALDPQRADFHNNLGVLLRVTGNPLEAEAEFLRATELDPAHFRAYNNLGMLHAAQGNIEAAVQNYCRSITLMPSHPDGHKLLGLAYYATGQLKEAAEVFRQWLAEQPDDPVARHMLAACSGEGVPERADDAFIVETFDRFADSFEEQLQQRLAYKAPQLVTDALGRHLPPPAAQLHILDAGCGTGLCGPLVKPHAARLTGVDLSVGMLQKAEGKGCYDQLYRIELGAFLAMPDEAAAWDVILSADTLCYFGPLEAVAAGARRALRPGGLFGFSVEDAGDRAPDGHLLNPNGRYAHSAAYVQRCLEGAGFTVLGLDPAVLRTEGGKPVHGLIVVARAA</sequence>
<dbReference type="OrthoDB" id="9809392at2"/>
<dbReference type="Pfam" id="PF14559">
    <property type="entry name" value="TPR_19"/>
    <property type="match status" value="2"/>
</dbReference>
<feature type="compositionally biased region" description="Basic and acidic residues" evidence="2">
    <location>
        <begin position="1"/>
        <end position="10"/>
    </location>
</feature>
<dbReference type="SMART" id="SM00028">
    <property type="entry name" value="TPR"/>
    <property type="match status" value="5"/>
</dbReference>
<dbReference type="Pfam" id="PF08241">
    <property type="entry name" value="Methyltransf_11"/>
    <property type="match status" value="1"/>
</dbReference>
<dbReference type="InterPro" id="IPR011990">
    <property type="entry name" value="TPR-like_helical_dom_sf"/>
</dbReference>
<dbReference type="PANTHER" id="PTHR44809">
    <property type="match status" value="1"/>
</dbReference>
<dbReference type="PROSITE" id="PS50293">
    <property type="entry name" value="TPR_REGION"/>
    <property type="match status" value="1"/>
</dbReference>
<dbReference type="Pfam" id="PF13414">
    <property type="entry name" value="TPR_11"/>
    <property type="match status" value="1"/>
</dbReference>
<evidence type="ECO:0000256" key="1">
    <source>
        <dbReference type="PROSITE-ProRule" id="PRU00339"/>
    </source>
</evidence>
<dbReference type="SUPFAM" id="SSF53335">
    <property type="entry name" value="S-adenosyl-L-methionine-dependent methyltransferases"/>
    <property type="match status" value="1"/>
</dbReference>
<proteinExistence type="predicted"/>
<feature type="repeat" description="TPR" evidence="1">
    <location>
        <begin position="60"/>
        <end position="93"/>
    </location>
</feature>
<dbReference type="InterPro" id="IPR019734">
    <property type="entry name" value="TPR_rpt"/>
</dbReference>
<protein>
    <recommendedName>
        <fullName evidence="3">Methyltransferase type 11 domain-containing protein</fullName>
    </recommendedName>
</protein>